<evidence type="ECO:0000256" key="1">
    <source>
        <dbReference type="ARBA" id="ARBA00001947"/>
    </source>
</evidence>
<dbReference type="Gene3D" id="3.40.50.300">
    <property type="entry name" value="P-loop containing nucleotide triphosphate hydrolases"/>
    <property type="match status" value="1"/>
</dbReference>
<dbReference type="GO" id="GO:0007004">
    <property type="term" value="P:telomere maintenance via telomerase"/>
    <property type="evidence" value="ECO:0007669"/>
    <property type="project" value="TreeGrafter"/>
</dbReference>
<dbReference type="PANTHER" id="PTHR18867:SF12">
    <property type="entry name" value="DNA REPAIR PROTEIN RAD50"/>
    <property type="match status" value="1"/>
</dbReference>
<evidence type="ECO:0000256" key="9">
    <source>
        <dbReference type="ARBA" id="ARBA00049360"/>
    </source>
</evidence>
<proteinExistence type="inferred from homology"/>
<dbReference type="GO" id="GO:0006302">
    <property type="term" value="P:double-strand break repair"/>
    <property type="evidence" value="ECO:0007669"/>
    <property type="project" value="InterPro"/>
</dbReference>
<keyword evidence="7" id="KW-0862">Zinc</keyword>
<protein>
    <submittedName>
        <fullName evidence="12">DNA repair protein RAD50</fullName>
    </submittedName>
</protein>
<evidence type="ECO:0000256" key="10">
    <source>
        <dbReference type="SAM" id="Coils"/>
    </source>
</evidence>
<evidence type="ECO:0000256" key="3">
    <source>
        <dbReference type="ARBA" id="ARBA00004286"/>
    </source>
</evidence>
<comment type="caution">
    <text evidence="12">The sequence shown here is derived from an EMBL/GenBank/DDBJ whole genome shotgun (WGS) entry which is preliminary data.</text>
</comment>
<dbReference type="Pfam" id="PF13476">
    <property type="entry name" value="AAA_23"/>
    <property type="match status" value="1"/>
</dbReference>
<evidence type="ECO:0000256" key="8">
    <source>
        <dbReference type="ARBA" id="ARBA00023242"/>
    </source>
</evidence>
<gene>
    <name evidence="12" type="primary">RAD50</name>
    <name evidence="12" type="ORF">CEXT_635231</name>
</gene>
<evidence type="ECO:0000259" key="11">
    <source>
        <dbReference type="Pfam" id="PF13476"/>
    </source>
</evidence>
<dbReference type="Proteomes" id="UP001054945">
    <property type="component" value="Unassembled WGS sequence"/>
</dbReference>
<comment type="similarity">
    <text evidence="4">Belongs to the SMC family. RAD50 subfamily.</text>
</comment>
<dbReference type="GO" id="GO:0046872">
    <property type="term" value="F:metal ion binding"/>
    <property type="evidence" value="ECO:0007669"/>
    <property type="project" value="UniProtKB-KW"/>
</dbReference>
<evidence type="ECO:0000256" key="5">
    <source>
        <dbReference type="ARBA" id="ARBA00022454"/>
    </source>
</evidence>
<keyword evidence="13" id="KW-1185">Reference proteome</keyword>
<sequence length="208" mass="23617">MSITGIRSFDPDTGSSVETLIECLRYITTGDPPPNSDRGGSFVHDPKFAGETEVKAQVRLQFKDVLGKKIVVTRSLMVTQTAKKLTLKTLEGTIKRYGLNGETTEMSSKCAEIDAEAILNHVIFCHQEESNWPLSEGKALKQRFDEIFAATRYIKALEEIRKKKNEMTSEIKVYQTQVDSLVNSKNEKQKSFIENWNLMNHVFQHVET</sequence>
<evidence type="ECO:0000256" key="6">
    <source>
        <dbReference type="ARBA" id="ARBA00022723"/>
    </source>
</evidence>
<reference evidence="12 13" key="1">
    <citation type="submission" date="2021-06" db="EMBL/GenBank/DDBJ databases">
        <title>Caerostris extrusa draft genome.</title>
        <authorList>
            <person name="Kono N."/>
            <person name="Arakawa K."/>
        </authorList>
    </citation>
    <scope>NUCLEOTIDE SEQUENCE [LARGE SCALE GENOMIC DNA]</scope>
</reference>
<dbReference type="PANTHER" id="PTHR18867">
    <property type="entry name" value="RAD50"/>
    <property type="match status" value="1"/>
</dbReference>
<comment type="catalytic activity">
    <reaction evidence="9">
        <text>ATP + H2O = ADP + phosphate + H(+)</text>
        <dbReference type="Rhea" id="RHEA:13065"/>
        <dbReference type="ChEBI" id="CHEBI:15377"/>
        <dbReference type="ChEBI" id="CHEBI:15378"/>
        <dbReference type="ChEBI" id="CHEBI:30616"/>
        <dbReference type="ChEBI" id="CHEBI:43474"/>
        <dbReference type="ChEBI" id="CHEBI:456216"/>
    </reaction>
</comment>
<accession>A0AAV4UP27</accession>
<dbReference type="SUPFAM" id="SSF52540">
    <property type="entry name" value="P-loop containing nucleoside triphosphate hydrolases"/>
    <property type="match status" value="1"/>
</dbReference>
<keyword evidence="10" id="KW-0175">Coiled coil</keyword>
<dbReference type="GO" id="GO:0016887">
    <property type="term" value="F:ATP hydrolysis activity"/>
    <property type="evidence" value="ECO:0007669"/>
    <property type="project" value="InterPro"/>
</dbReference>
<dbReference type="InterPro" id="IPR038729">
    <property type="entry name" value="Rad50/SbcC_AAA"/>
</dbReference>
<organism evidence="12 13">
    <name type="scientific">Caerostris extrusa</name>
    <name type="common">Bark spider</name>
    <name type="synonym">Caerostris bankana</name>
    <dbReference type="NCBI Taxonomy" id="172846"/>
    <lineage>
        <taxon>Eukaryota</taxon>
        <taxon>Metazoa</taxon>
        <taxon>Ecdysozoa</taxon>
        <taxon>Arthropoda</taxon>
        <taxon>Chelicerata</taxon>
        <taxon>Arachnida</taxon>
        <taxon>Araneae</taxon>
        <taxon>Araneomorphae</taxon>
        <taxon>Entelegynae</taxon>
        <taxon>Araneoidea</taxon>
        <taxon>Araneidae</taxon>
        <taxon>Caerostris</taxon>
    </lineage>
</organism>
<keyword evidence="6" id="KW-0479">Metal-binding</keyword>
<evidence type="ECO:0000313" key="12">
    <source>
        <dbReference type="EMBL" id="GIY59489.1"/>
    </source>
</evidence>
<evidence type="ECO:0000256" key="2">
    <source>
        <dbReference type="ARBA" id="ARBA00004123"/>
    </source>
</evidence>
<dbReference type="InterPro" id="IPR027417">
    <property type="entry name" value="P-loop_NTPase"/>
</dbReference>
<keyword evidence="5" id="KW-0158">Chromosome</keyword>
<dbReference type="GO" id="GO:0000794">
    <property type="term" value="C:condensed nuclear chromosome"/>
    <property type="evidence" value="ECO:0007669"/>
    <property type="project" value="TreeGrafter"/>
</dbReference>
<dbReference type="GO" id="GO:0051880">
    <property type="term" value="F:G-quadruplex DNA binding"/>
    <property type="evidence" value="ECO:0007669"/>
    <property type="project" value="TreeGrafter"/>
</dbReference>
<evidence type="ECO:0000256" key="4">
    <source>
        <dbReference type="ARBA" id="ARBA00009439"/>
    </source>
</evidence>
<dbReference type="GO" id="GO:0000722">
    <property type="term" value="P:telomere maintenance via recombination"/>
    <property type="evidence" value="ECO:0007669"/>
    <property type="project" value="TreeGrafter"/>
</dbReference>
<keyword evidence="8" id="KW-0539">Nucleus</keyword>
<dbReference type="GO" id="GO:0030870">
    <property type="term" value="C:Mre11 complex"/>
    <property type="evidence" value="ECO:0007669"/>
    <property type="project" value="TreeGrafter"/>
</dbReference>
<evidence type="ECO:0000313" key="13">
    <source>
        <dbReference type="Proteomes" id="UP001054945"/>
    </source>
</evidence>
<feature type="coiled-coil region" evidence="10">
    <location>
        <begin position="150"/>
        <end position="177"/>
    </location>
</feature>
<comment type="subcellular location">
    <subcellularLocation>
        <location evidence="3">Chromosome</location>
    </subcellularLocation>
    <subcellularLocation>
        <location evidence="2">Nucleus</location>
    </subcellularLocation>
</comment>
<evidence type="ECO:0000256" key="7">
    <source>
        <dbReference type="ARBA" id="ARBA00022833"/>
    </source>
</evidence>
<feature type="domain" description="Rad50/SbcC-type AAA" evidence="11">
    <location>
        <begin position="19"/>
        <end position="182"/>
    </location>
</feature>
<dbReference type="GO" id="GO:0003691">
    <property type="term" value="F:double-stranded telomeric DNA binding"/>
    <property type="evidence" value="ECO:0007669"/>
    <property type="project" value="TreeGrafter"/>
</dbReference>
<dbReference type="AlphaFoldDB" id="A0AAV4UP27"/>
<name>A0AAV4UP27_CAEEX</name>
<dbReference type="GO" id="GO:0070192">
    <property type="term" value="P:chromosome organization involved in meiotic cell cycle"/>
    <property type="evidence" value="ECO:0007669"/>
    <property type="project" value="TreeGrafter"/>
</dbReference>
<dbReference type="GO" id="GO:0043047">
    <property type="term" value="F:single-stranded telomeric DNA binding"/>
    <property type="evidence" value="ECO:0007669"/>
    <property type="project" value="TreeGrafter"/>
</dbReference>
<comment type="cofactor">
    <cofactor evidence="1">
        <name>Zn(2+)</name>
        <dbReference type="ChEBI" id="CHEBI:29105"/>
    </cofactor>
</comment>
<dbReference type="EMBL" id="BPLR01013209">
    <property type="protein sequence ID" value="GIY59489.1"/>
    <property type="molecule type" value="Genomic_DNA"/>
</dbReference>